<keyword evidence="2" id="KW-1185">Reference proteome</keyword>
<gene>
    <name evidence="1" type="ORF">T12_1451</name>
</gene>
<dbReference type="EMBL" id="JYDQ01000143">
    <property type="protein sequence ID" value="KRY13254.1"/>
    <property type="molecule type" value="Genomic_DNA"/>
</dbReference>
<sequence>MNVLDEIQRNCSVTAGTVRHQRRLCKLLLIKSCHWNVVCFVGKAASCLCGIITLNSAQRRIQAVVVSSANLYFCLPANPLLASYFSIVFPPSCLRNCA</sequence>
<proteinExistence type="predicted"/>
<dbReference type="AlphaFoldDB" id="A0A0V0ZKV6"/>
<dbReference type="Proteomes" id="UP000054783">
    <property type="component" value="Unassembled WGS sequence"/>
</dbReference>
<reference evidence="1 2" key="1">
    <citation type="submission" date="2015-01" db="EMBL/GenBank/DDBJ databases">
        <title>Evolution of Trichinella species and genotypes.</title>
        <authorList>
            <person name="Korhonen P.K."/>
            <person name="Edoardo P."/>
            <person name="Giuseppe L.R."/>
            <person name="Gasser R.B."/>
        </authorList>
    </citation>
    <scope>NUCLEOTIDE SEQUENCE [LARGE SCALE GENOMIC DNA]</scope>
    <source>
        <strain evidence="1">ISS2496</strain>
    </source>
</reference>
<accession>A0A0V0ZKV6</accession>
<organism evidence="1 2">
    <name type="scientific">Trichinella patagoniensis</name>
    <dbReference type="NCBI Taxonomy" id="990121"/>
    <lineage>
        <taxon>Eukaryota</taxon>
        <taxon>Metazoa</taxon>
        <taxon>Ecdysozoa</taxon>
        <taxon>Nematoda</taxon>
        <taxon>Enoplea</taxon>
        <taxon>Dorylaimia</taxon>
        <taxon>Trichinellida</taxon>
        <taxon>Trichinellidae</taxon>
        <taxon>Trichinella</taxon>
    </lineage>
</organism>
<evidence type="ECO:0000313" key="1">
    <source>
        <dbReference type="EMBL" id="KRY13254.1"/>
    </source>
</evidence>
<evidence type="ECO:0000313" key="2">
    <source>
        <dbReference type="Proteomes" id="UP000054783"/>
    </source>
</evidence>
<protein>
    <submittedName>
        <fullName evidence="1">Uncharacterized protein</fullName>
    </submittedName>
</protein>
<comment type="caution">
    <text evidence="1">The sequence shown here is derived from an EMBL/GenBank/DDBJ whole genome shotgun (WGS) entry which is preliminary data.</text>
</comment>
<name>A0A0V0ZKV6_9BILA</name>